<feature type="coiled-coil region" evidence="1">
    <location>
        <begin position="103"/>
        <end position="137"/>
    </location>
</feature>
<name>A0A822A274_9BILA</name>
<gene>
    <name evidence="3" type="ORF">QYT958_LOCUS37958</name>
</gene>
<accession>A0A822A274</accession>
<feature type="non-terminal residue" evidence="3">
    <location>
        <position position="1"/>
    </location>
</feature>
<dbReference type="EMBL" id="CAJOBR010032495">
    <property type="protein sequence ID" value="CAF4999475.1"/>
    <property type="molecule type" value="Genomic_DNA"/>
</dbReference>
<feature type="non-terminal residue" evidence="3">
    <location>
        <position position="163"/>
    </location>
</feature>
<evidence type="ECO:0000256" key="1">
    <source>
        <dbReference type="SAM" id="Coils"/>
    </source>
</evidence>
<dbReference type="Proteomes" id="UP000663848">
    <property type="component" value="Unassembled WGS sequence"/>
</dbReference>
<dbReference type="AlphaFoldDB" id="A0A822A274"/>
<evidence type="ECO:0000256" key="2">
    <source>
        <dbReference type="SAM" id="MobiDB-lite"/>
    </source>
</evidence>
<reference evidence="3" key="1">
    <citation type="submission" date="2021-02" db="EMBL/GenBank/DDBJ databases">
        <authorList>
            <person name="Nowell W R."/>
        </authorList>
    </citation>
    <scope>NUCLEOTIDE SEQUENCE</scope>
</reference>
<proteinExistence type="predicted"/>
<keyword evidence="1" id="KW-0175">Coiled coil</keyword>
<protein>
    <submittedName>
        <fullName evidence="3">Uncharacterized protein</fullName>
    </submittedName>
</protein>
<evidence type="ECO:0000313" key="3">
    <source>
        <dbReference type="EMBL" id="CAF4999475.1"/>
    </source>
</evidence>
<sequence>CAKVSTNIFSNKIQLLISENETLQKEQDRLNEVQTKIVNESRKREQDLRKQHQIELEKMESDCSKRTNDSHDMMKSVTIQNEILSTTYQEQIATIQTDNERSISILQNQLQTSKQEIEQLKNRIESLRQTNADNEKESSQVVINNEINRDEILWTYAERQQGE</sequence>
<organism evidence="3 4">
    <name type="scientific">Rotaria socialis</name>
    <dbReference type="NCBI Taxonomy" id="392032"/>
    <lineage>
        <taxon>Eukaryota</taxon>
        <taxon>Metazoa</taxon>
        <taxon>Spiralia</taxon>
        <taxon>Gnathifera</taxon>
        <taxon>Rotifera</taxon>
        <taxon>Eurotatoria</taxon>
        <taxon>Bdelloidea</taxon>
        <taxon>Philodinida</taxon>
        <taxon>Philodinidae</taxon>
        <taxon>Rotaria</taxon>
    </lineage>
</organism>
<evidence type="ECO:0000313" key="4">
    <source>
        <dbReference type="Proteomes" id="UP000663848"/>
    </source>
</evidence>
<feature type="region of interest" description="Disordered" evidence="2">
    <location>
        <begin position="41"/>
        <end position="73"/>
    </location>
</feature>
<comment type="caution">
    <text evidence="3">The sequence shown here is derived from an EMBL/GenBank/DDBJ whole genome shotgun (WGS) entry which is preliminary data.</text>
</comment>